<evidence type="ECO:0000313" key="2">
    <source>
        <dbReference type="EMBL" id="KAI1698943.1"/>
    </source>
</evidence>
<sequence>MAYLRKSSKCNGYDKTNTILTLRQSNDTETRLAFISDIADVHHVVETTIDTFSLLLNILLLYLIKRYSTFGVKIYKYMLTIDALLDLCLSVFTFFAQPGCSQ</sequence>
<dbReference type="Proteomes" id="UP001201812">
    <property type="component" value="Unassembled WGS sequence"/>
</dbReference>
<evidence type="ECO:0000256" key="1">
    <source>
        <dbReference type="SAM" id="Phobius"/>
    </source>
</evidence>
<accession>A0AAD4MN57</accession>
<protein>
    <submittedName>
        <fullName evidence="2">Serpentine type 7TM GPCR chemoreceptor srd domain-containing protein</fullName>
    </submittedName>
</protein>
<keyword evidence="1" id="KW-0812">Transmembrane</keyword>
<name>A0AAD4MN57_9BILA</name>
<proteinExistence type="predicted"/>
<dbReference type="AlphaFoldDB" id="A0AAD4MN57"/>
<dbReference type="Pfam" id="PF10317">
    <property type="entry name" value="7TM_GPCR_Srd"/>
    <property type="match status" value="1"/>
</dbReference>
<evidence type="ECO:0000313" key="3">
    <source>
        <dbReference type="Proteomes" id="UP001201812"/>
    </source>
</evidence>
<keyword evidence="1" id="KW-1133">Transmembrane helix</keyword>
<comment type="caution">
    <text evidence="2">The sequence shown here is derived from an EMBL/GenBank/DDBJ whole genome shotgun (WGS) entry which is preliminary data.</text>
</comment>
<keyword evidence="1" id="KW-0472">Membrane</keyword>
<keyword evidence="3" id="KW-1185">Reference proteome</keyword>
<dbReference type="EMBL" id="JAKKPZ010000197">
    <property type="protein sequence ID" value="KAI1698943.1"/>
    <property type="molecule type" value="Genomic_DNA"/>
</dbReference>
<organism evidence="2 3">
    <name type="scientific">Ditylenchus destructor</name>
    <dbReference type="NCBI Taxonomy" id="166010"/>
    <lineage>
        <taxon>Eukaryota</taxon>
        <taxon>Metazoa</taxon>
        <taxon>Ecdysozoa</taxon>
        <taxon>Nematoda</taxon>
        <taxon>Chromadorea</taxon>
        <taxon>Rhabditida</taxon>
        <taxon>Tylenchina</taxon>
        <taxon>Tylenchomorpha</taxon>
        <taxon>Sphaerularioidea</taxon>
        <taxon>Anguinidae</taxon>
        <taxon>Anguininae</taxon>
        <taxon>Ditylenchus</taxon>
    </lineage>
</organism>
<gene>
    <name evidence="2" type="ORF">DdX_17603</name>
</gene>
<dbReference type="InterPro" id="IPR019421">
    <property type="entry name" value="7TM_GPCR_serpentine_rcpt_Srd"/>
</dbReference>
<reference evidence="2" key="1">
    <citation type="submission" date="2022-01" db="EMBL/GenBank/DDBJ databases">
        <title>Genome Sequence Resource for Two Populations of Ditylenchus destructor, the Migratory Endoparasitic Phytonematode.</title>
        <authorList>
            <person name="Zhang H."/>
            <person name="Lin R."/>
            <person name="Xie B."/>
        </authorList>
    </citation>
    <scope>NUCLEOTIDE SEQUENCE</scope>
    <source>
        <strain evidence="2">BazhouSP</strain>
    </source>
</reference>
<feature type="transmembrane region" description="Helical" evidence="1">
    <location>
        <begin position="76"/>
        <end position="96"/>
    </location>
</feature>